<sequence length="135" mass="16606">MFEWKEEYETKIEVIDTQHKELFKIANESYALLKNDIILDKYDKVVEIINRLLDYCEYHFSTEEEYQLSIGYKKFLSHKVQHEEFIKKLRDENLKKMDENQDEYLMNILEFFMKWITGHILARDMDYVQYARTLA</sequence>
<dbReference type="EMBL" id="CP009933">
    <property type="protein sequence ID" value="AKA68166.1"/>
    <property type="molecule type" value="Genomic_DNA"/>
</dbReference>
<name>A0A0E3GQ92_CLOSL</name>
<dbReference type="InterPro" id="IPR035938">
    <property type="entry name" value="Hemerythrin-like_sf"/>
</dbReference>
<dbReference type="NCBIfam" id="TIGR02481">
    <property type="entry name" value="hemeryth_dom"/>
    <property type="match status" value="1"/>
</dbReference>
<dbReference type="STRING" id="1548.CSCA_1041"/>
<dbReference type="GO" id="GO:0046872">
    <property type="term" value="F:metal ion binding"/>
    <property type="evidence" value="ECO:0007669"/>
    <property type="project" value="UniProtKB-KW"/>
</dbReference>
<dbReference type="RefSeq" id="WP_029159656.1">
    <property type="nucleotide sequence ID" value="NZ_CP009933.1"/>
</dbReference>
<evidence type="ECO:0000259" key="4">
    <source>
        <dbReference type="Pfam" id="PF01814"/>
    </source>
</evidence>
<dbReference type="Pfam" id="PF01814">
    <property type="entry name" value="Hemerythrin"/>
    <property type="match status" value="1"/>
</dbReference>
<keyword evidence="3" id="KW-0408">Iron</keyword>
<dbReference type="Gene3D" id="1.20.120.50">
    <property type="entry name" value="Hemerythrin-like"/>
    <property type="match status" value="1"/>
</dbReference>
<evidence type="ECO:0000313" key="5">
    <source>
        <dbReference type="EMBL" id="AKA68166.1"/>
    </source>
</evidence>
<keyword evidence="6" id="KW-1185">Reference proteome</keyword>
<dbReference type="HOGENOM" id="CLU_086902_2_0_9"/>
<proteinExistence type="inferred from homology"/>
<protein>
    <submittedName>
        <fullName evidence="5">Hemerythrin-like metal-binding domain protein</fullName>
    </submittedName>
</protein>
<feature type="domain" description="Hemerythrin-like" evidence="4">
    <location>
        <begin position="11"/>
        <end position="129"/>
    </location>
</feature>
<evidence type="ECO:0000256" key="3">
    <source>
        <dbReference type="ARBA" id="ARBA00023004"/>
    </source>
</evidence>
<accession>A0A0E3GQ92</accession>
<dbReference type="InterPro" id="IPR012312">
    <property type="entry name" value="Hemerythrin-like"/>
</dbReference>
<dbReference type="InterPro" id="IPR050669">
    <property type="entry name" value="Hemerythrin"/>
</dbReference>
<dbReference type="Proteomes" id="UP000033115">
    <property type="component" value="Chromosome"/>
</dbReference>
<dbReference type="SUPFAM" id="SSF47188">
    <property type="entry name" value="Hemerythrin-like"/>
    <property type="match status" value="1"/>
</dbReference>
<gene>
    <name evidence="5" type="ORF">CSCA_1041</name>
</gene>
<evidence type="ECO:0000313" key="6">
    <source>
        <dbReference type="Proteomes" id="UP000033115"/>
    </source>
</evidence>
<dbReference type="KEGG" id="csq:CSCA_1041"/>
<dbReference type="PANTHER" id="PTHR37164">
    <property type="entry name" value="BACTERIOHEMERYTHRIN"/>
    <property type="match status" value="1"/>
</dbReference>
<dbReference type="InterPro" id="IPR012827">
    <property type="entry name" value="Hemerythrin_metal-bd"/>
</dbReference>
<organism evidence="5 6">
    <name type="scientific">Clostridium scatologenes</name>
    <dbReference type="NCBI Taxonomy" id="1548"/>
    <lineage>
        <taxon>Bacteria</taxon>
        <taxon>Bacillati</taxon>
        <taxon>Bacillota</taxon>
        <taxon>Clostridia</taxon>
        <taxon>Eubacteriales</taxon>
        <taxon>Clostridiaceae</taxon>
        <taxon>Clostridium</taxon>
    </lineage>
</organism>
<comment type="similarity">
    <text evidence="1">Belongs to the hemerythrin family.</text>
</comment>
<evidence type="ECO:0000256" key="2">
    <source>
        <dbReference type="ARBA" id="ARBA00022723"/>
    </source>
</evidence>
<dbReference type="NCBIfam" id="NF033749">
    <property type="entry name" value="bact_hemeryth"/>
    <property type="match status" value="1"/>
</dbReference>
<dbReference type="PANTHER" id="PTHR37164:SF1">
    <property type="entry name" value="BACTERIOHEMERYTHRIN"/>
    <property type="match status" value="1"/>
</dbReference>
<evidence type="ECO:0000256" key="1">
    <source>
        <dbReference type="ARBA" id="ARBA00010587"/>
    </source>
</evidence>
<keyword evidence="2" id="KW-0479">Metal-binding</keyword>
<dbReference type="CDD" id="cd12107">
    <property type="entry name" value="Hemerythrin"/>
    <property type="match status" value="1"/>
</dbReference>
<dbReference type="AlphaFoldDB" id="A0A0E3GQ92"/>
<reference evidence="5 6" key="1">
    <citation type="journal article" date="2015" name="J. Biotechnol.">
        <title>Complete genome sequence of a malodorant-producing acetogen, Clostridium scatologenes ATCC 25775(T).</title>
        <authorList>
            <person name="Zhu Z."/>
            <person name="Guo T."/>
            <person name="Zheng H."/>
            <person name="Song T."/>
            <person name="Ouyang P."/>
            <person name="Xie J."/>
        </authorList>
    </citation>
    <scope>NUCLEOTIDE SEQUENCE [LARGE SCALE GENOMIC DNA]</scope>
    <source>
        <strain evidence="5 6">ATCC 25775</strain>
    </source>
</reference>